<organism evidence="1 2">
    <name type="scientific">Adiantum capillus-veneris</name>
    <name type="common">Maidenhair fern</name>
    <dbReference type="NCBI Taxonomy" id="13818"/>
    <lineage>
        <taxon>Eukaryota</taxon>
        <taxon>Viridiplantae</taxon>
        <taxon>Streptophyta</taxon>
        <taxon>Embryophyta</taxon>
        <taxon>Tracheophyta</taxon>
        <taxon>Polypodiopsida</taxon>
        <taxon>Polypodiidae</taxon>
        <taxon>Polypodiales</taxon>
        <taxon>Pteridineae</taxon>
        <taxon>Pteridaceae</taxon>
        <taxon>Vittarioideae</taxon>
        <taxon>Adiantum</taxon>
    </lineage>
</organism>
<comment type="caution">
    <text evidence="1">The sequence shown here is derived from an EMBL/GenBank/DDBJ whole genome shotgun (WGS) entry which is preliminary data.</text>
</comment>
<keyword evidence="2" id="KW-1185">Reference proteome</keyword>
<gene>
    <name evidence="1" type="ORF">GOP47_0024059</name>
</gene>
<accession>A0A9D4Z517</accession>
<dbReference type="Proteomes" id="UP000886520">
    <property type="component" value="Chromosome 23"/>
</dbReference>
<dbReference type="OrthoDB" id="1975897at2759"/>
<proteinExistence type="predicted"/>
<dbReference type="AlphaFoldDB" id="A0A9D4Z517"/>
<reference evidence="1" key="1">
    <citation type="submission" date="2021-01" db="EMBL/GenBank/DDBJ databases">
        <title>Adiantum capillus-veneris genome.</title>
        <authorList>
            <person name="Fang Y."/>
            <person name="Liao Q."/>
        </authorList>
    </citation>
    <scope>NUCLEOTIDE SEQUENCE</scope>
    <source>
        <strain evidence="1">H3</strain>
        <tissue evidence="1">Leaf</tissue>
    </source>
</reference>
<sequence length="113" mass="13137">MHCLQKEDGTMLDNQTEIRHFCEKFYTQLLNGQTNDTFVRESAIEDMLQTVDACIEQADARRLELPFEIYEIRYALSKLGNEKTHGHCGISKEFVVAFWDELKDIIMCLINSS</sequence>
<evidence type="ECO:0000313" key="1">
    <source>
        <dbReference type="EMBL" id="KAI5061554.1"/>
    </source>
</evidence>
<name>A0A9D4Z517_ADICA</name>
<dbReference type="EMBL" id="JABFUD020000023">
    <property type="protein sequence ID" value="KAI5061554.1"/>
    <property type="molecule type" value="Genomic_DNA"/>
</dbReference>
<protein>
    <submittedName>
        <fullName evidence="1">Uncharacterized protein</fullName>
    </submittedName>
</protein>
<evidence type="ECO:0000313" key="2">
    <source>
        <dbReference type="Proteomes" id="UP000886520"/>
    </source>
</evidence>